<comment type="caution">
    <text evidence="13">The sequence shown here is derived from an EMBL/GenBank/DDBJ whole genome shotgun (WGS) entry which is preliminary data.</text>
</comment>
<dbReference type="PIRSF" id="PIRSF000463">
    <property type="entry name" value="GlgB"/>
    <property type="match status" value="1"/>
</dbReference>
<dbReference type="SUPFAM" id="SSF81296">
    <property type="entry name" value="E set domains"/>
    <property type="match status" value="2"/>
</dbReference>
<comment type="catalytic activity">
    <reaction evidence="1 10">
        <text>Transfers a segment of a (1-&gt;4)-alpha-D-glucan chain to a primary hydroxy group in a similar glucan chain.</text>
        <dbReference type="EC" id="2.4.1.18"/>
    </reaction>
</comment>
<evidence type="ECO:0000313" key="13">
    <source>
        <dbReference type="EMBL" id="MFD1479866.1"/>
    </source>
</evidence>
<reference evidence="14" key="1">
    <citation type="journal article" date="2019" name="Int. J. Syst. Evol. Microbiol.">
        <title>The Global Catalogue of Microorganisms (GCM) 10K type strain sequencing project: providing services to taxonomists for standard genome sequencing and annotation.</title>
        <authorList>
            <consortium name="The Broad Institute Genomics Platform"/>
            <consortium name="The Broad Institute Genome Sequencing Center for Infectious Disease"/>
            <person name="Wu L."/>
            <person name="Ma J."/>
        </authorList>
    </citation>
    <scope>NUCLEOTIDE SEQUENCE [LARGE SCALE GENOMIC DNA]</scope>
    <source>
        <strain evidence="14">CCM 8875</strain>
    </source>
</reference>
<comment type="similarity">
    <text evidence="4 10">Belongs to the glycosyl hydrolase 13 family. GlgB subfamily.</text>
</comment>
<evidence type="ECO:0000256" key="2">
    <source>
        <dbReference type="ARBA" id="ARBA00002953"/>
    </source>
</evidence>
<dbReference type="Gene3D" id="2.60.40.10">
    <property type="entry name" value="Immunoglobulins"/>
    <property type="match status" value="1"/>
</dbReference>
<dbReference type="InterPro" id="IPR013780">
    <property type="entry name" value="Glyco_hydro_b"/>
</dbReference>
<dbReference type="PANTHER" id="PTHR43651">
    <property type="entry name" value="1,4-ALPHA-GLUCAN-BRANCHING ENZYME"/>
    <property type="match status" value="1"/>
</dbReference>
<evidence type="ECO:0000256" key="5">
    <source>
        <dbReference type="ARBA" id="ARBA00022600"/>
    </source>
</evidence>
<dbReference type="InterPro" id="IPR004193">
    <property type="entry name" value="Glyco_hydro_13_N"/>
</dbReference>
<evidence type="ECO:0000259" key="12">
    <source>
        <dbReference type="SMART" id="SM00642"/>
    </source>
</evidence>
<keyword evidence="14" id="KW-1185">Reference proteome</keyword>
<dbReference type="EMBL" id="JBHTOQ010000003">
    <property type="protein sequence ID" value="MFD1479866.1"/>
    <property type="molecule type" value="Genomic_DNA"/>
</dbReference>
<keyword evidence="9 10" id="KW-0119">Carbohydrate metabolism</keyword>
<dbReference type="InterPro" id="IPR006047">
    <property type="entry name" value="GH13_cat_dom"/>
</dbReference>
<feature type="region of interest" description="Disordered" evidence="11">
    <location>
        <begin position="731"/>
        <end position="757"/>
    </location>
</feature>
<organism evidence="13 14">
    <name type="scientific">Paracoccus nototheniae</name>
    <dbReference type="NCBI Taxonomy" id="2489002"/>
    <lineage>
        <taxon>Bacteria</taxon>
        <taxon>Pseudomonadati</taxon>
        <taxon>Pseudomonadota</taxon>
        <taxon>Alphaproteobacteria</taxon>
        <taxon>Rhodobacterales</taxon>
        <taxon>Paracoccaceae</taxon>
        <taxon>Paracoccus</taxon>
    </lineage>
</organism>
<evidence type="ECO:0000256" key="9">
    <source>
        <dbReference type="ARBA" id="ARBA00023277"/>
    </source>
</evidence>
<evidence type="ECO:0000256" key="8">
    <source>
        <dbReference type="ARBA" id="ARBA00023056"/>
    </source>
</evidence>
<sequence length="757" mass="83413">MDSETQPMQISPDQQLALSQGRCDTPFALLGPRPLAEGQWLTVYHPDLARLSVIADGGAVELPRVAGDLFAGPIPEGPYRLRAQAGSGAEWEFSDPYAFGPVLGEMDLHLLAEGTHRHLWRALGAHVMTHQGVRGTHFAVWAPNARRVSVVGQFNRWDGRRHPMRRVGQGVWEIFMPGVVEGVQYKYEILDAQGGVLQKADPVGFGSQHPPEKASVVRDITGFGWKDAAWMASRAGAQDRRAPISIYEVHPGSWRRRMDDGGRPLSYQEMARELVAYVKDMGFTHLELMPVSEFPFDGSWGYQPVGLYAPTIRFGPPHEFRDLVDAAHRAGLGVLLDWVPGHFPTDAHGLARFDGTALYEHEDPREGFHQDWNTLIYNYGRVEVQNFLIANAVYWLQEYHIDGLRVDAVASMLYRDYSRKAGEWVPNKDGGRENYEAIAFLKQMNVTAYGEAPGIMTMAEESTSFPKVSAPVDAGGLGFGFKWNMGWMNDTLRYMSRDPVHRGYHHDLISFGLTYAYSENFILPISHDEVVHGKGSLLHKMPGDEWQQFANLRAYYGFMWGHPGKKLLFMGCEFAQPEEWNHNGELNWLAASQPLHQGVQALVRDLNGLYVGLPALHARDAEPEGFQWIATDAAQSTFAWIRRGDAGDAPVVVVCNFTPVPRPDFRIGVPLAGHWREALNTDALVYGGSGMGNLGGVQADGPGQDGQPASMAVTLPPLSVVIFVAGAGAGEGAGRGDAKDGDPDGAEAVDPDDLAKD</sequence>
<name>A0ABW4DSL2_9RHOB</name>
<dbReference type="Gene3D" id="3.20.20.80">
    <property type="entry name" value="Glycosidases"/>
    <property type="match status" value="1"/>
</dbReference>
<dbReference type="NCBIfam" id="NF008967">
    <property type="entry name" value="PRK12313.1"/>
    <property type="match status" value="1"/>
</dbReference>
<accession>A0ABW4DSL2</accession>
<feature type="active site" description="Proton donor" evidence="10">
    <location>
        <position position="460"/>
    </location>
</feature>
<dbReference type="SUPFAM" id="SSF51011">
    <property type="entry name" value="Glycosyl hydrolase domain"/>
    <property type="match status" value="1"/>
</dbReference>
<evidence type="ECO:0000256" key="10">
    <source>
        <dbReference type="HAMAP-Rule" id="MF_00685"/>
    </source>
</evidence>
<evidence type="ECO:0000256" key="7">
    <source>
        <dbReference type="ARBA" id="ARBA00022679"/>
    </source>
</evidence>
<feature type="domain" description="Glycosyl hydrolase family 13 catalytic" evidence="12">
    <location>
        <begin position="248"/>
        <end position="604"/>
    </location>
</feature>
<dbReference type="Pfam" id="PF02922">
    <property type="entry name" value="CBM_48"/>
    <property type="match status" value="1"/>
</dbReference>
<dbReference type="PANTHER" id="PTHR43651:SF3">
    <property type="entry name" value="1,4-ALPHA-GLUCAN-BRANCHING ENZYME"/>
    <property type="match status" value="1"/>
</dbReference>
<dbReference type="NCBIfam" id="TIGR01515">
    <property type="entry name" value="branching_enzym"/>
    <property type="match status" value="1"/>
</dbReference>
<dbReference type="Proteomes" id="UP001597302">
    <property type="component" value="Unassembled WGS sequence"/>
</dbReference>
<proteinExistence type="inferred from homology"/>
<keyword evidence="8 10" id="KW-0320">Glycogen biosynthesis</keyword>
<dbReference type="NCBIfam" id="NF003811">
    <property type="entry name" value="PRK05402.1"/>
    <property type="match status" value="1"/>
</dbReference>
<dbReference type="InterPro" id="IPR054169">
    <property type="entry name" value="GlgB_N"/>
</dbReference>
<dbReference type="InterPro" id="IPR037439">
    <property type="entry name" value="Branching_enzy"/>
</dbReference>
<dbReference type="Pfam" id="PF02806">
    <property type="entry name" value="Alpha-amylase_C"/>
    <property type="match status" value="1"/>
</dbReference>
<dbReference type="GO" id="GO:0003844">
    <property type="term" value="F:1,4-alpha-glucan branching enzyme activity"/>
    <property type="evidence" value="ECO:0007669"/>
    <property type="project" value="UniProtKB-EC"/>
</dbReference>
<dbReference type="InterPro" id="IPR014756">
    <property type="entry name" value="Ig_E-set"/>
</dbReference>
<dbReference type="Pfam" id="PF22019">
    <property type="entry name" value="GlgB_N"/>
    <property type="match status" value="1"/>
</dbReference>
<dbReference type="InterPro" id="IPR017853">
    <property type="entry name" value="GH"/>
</dbReference>
<dbReference type="HAMAP" id="MF_00685">
    <property type="entry name" value="GlgB"/>
    <property type="match status" value="1"/>
</dbReference>
<keyword evidence="6 10" id="KW-0328">Glycosyltransferase</keyword>
<evidence type="ECO:0000256" key="1">
    <source>
        <dbReference type="ARBA" id="ARBA00000826"/>
    </source>
</evidence>
<keyword evidence="7 10" id="KW-0808">Transferase</keyword>
<protein>
    <recommendedName>
        <fullName evidence="10">1,4-alpha-glucan branching enzyme GlgB</fullName>
        <ecNumber evidence="10">2.4.1.18</ecNumber>
    </recommendedName>
    <alternativeName>
        <fullName evidence="10">1,4-alpha-D-glucan:1,4-alpha-D-glucan 6-glucosyl-transferase</fullName>
    </alternativeName>
    <alternativeName>
        <fullName evidence="10">Alpha-(1-&gt;4)-glucan branching enzyme</fullName>
    </alternativeName>
    <alternativeName>
        <fullName evidence="10">Glycogen branching enzyme</fullName>
        <shortName evidence="10">BE</shortName>
    </alternativeName>
</protein>
<dbReference type="SUPFAM" id="SSF51445">
    <property type="entry name" value="(Trans)glycosidases"/>
    <property type="match status" value="1"/>
</dbReference>
<comment type="subunit">
    <text evidence="10">Monomer.</text>
</comment>
<dbReference type="InterPro" id="IPR044143">
    <property type="entry name" value="GlgB_N_E_set_prok"/>
</dbReference>
<comment type="function">
    <text evidence="2 10">Catalyzes the formation of the alpha-1,6-glucosidic linkages in glycogen by scission of a 1,4-alpha-linked oligosaccharide from growing alpha-1,4-glucan chains and the subsequent attachment of the oligosaccharide to the alpha-1,6 position.</text>
</comment>
<dbReference type="RefSeq" id="WP_242679717.1">
    <property type="nucleotide sequence ID" value="NZ_CBCSAJ010000069.1"/>
</dbReference>
<evidence type="ECO:0000256" key="4">
    <source>
        <dbReference type="ARBA" id="ARBA00009000"/>
    </source>
</evidence>
<feature type="compositionally biased region" description="Acidic residues" evidence="11">
    <location>
        <begin position="743"/>
        <end position="757"/>
    </location>
</feature>
<dbReference type="InterPro" id="IPR006407">
    <property type="entry name" value="GlgB"/>
</dbReference>
<dbReference type="EC" id="2.4.1.18" evidence="10"/>
<dbReference type="CDD" id="cd02855">
    <property type="entry name" value="E_set_GBE_prok_N"/>
    <property type="match status" value="1"/>
</dbReference>
<evidence type="ECO:0000256" key="6">
    <source>
        <dbReference type="ARBA" id="ARBA00022676"/>
    </source>
</evidence>
<dbReference type="InterPro" id="IPR006048">
    <property type="entry name" value="A-amylase/branching_C"/>
</dbReference>
<dbReference type="Gene3D" id="2.60.40.1180">
    <property type="entry name" value="Golgi alpha-mannosidase II"/>
    <property type="match status" value="1"/>
</dbReference>
<comment type="pathway">
    <text evidence="3 10">Glycan biosynthesis; glycogen biosynthesis.</text>
</comment>
<evidence type="ECO:0000256" key="3">
    <source>
        <dbReference type="ARBA" id="ARBA00004964"/>
    </source>
</evidence>
<evidence type="ECO:0000313" key="14">
    <source>
        <dbReference type="Proteomes" id="UP001597302"/>
    </source>
</evidence>
<dbReference type="SMART" id="SM00642">
    <property type="entry name" value="Aamy"/>
    <property type="match status" value="1"/>
</dbReference>
<evidence type="ECO:0000256" key="11">
    <source>
        <dbReference type="SAM" id="MobiDB-lite"/>
    </source>
</evidence>
<dbReference type="InterPro" id="IPR013783">
    <property type="entry name" value="Ig-like_fold"/>
</dbReference>
<feature type="active site" description="Nucleophile" evidence="10">
    <location>
        <position position="407"/>
    </location>
</feature>
<dbReference type="CDD" id="cd11322">
    <property type="entry name" value="AmyAc_Glg_BE"/>
    <property type="match status" value="1"/>
</dbReference>
<keyword evidence="5 10" id="KW-0321">Glycogen metabolism</keyword>
<gene>
    <name evidence="10 13" type="primary">glgB</name>
    <name evidence="13" type="ORF">ACFQ5P_01025</name>
</gene>